<dbReference type="EMBL" id="CAJNOJ010000199">
    <property type="protein sequence ID" value="CAF1279579.1"/>
    <property type="molecule type" value="Genomic_DNA"/>
</dbReference>
<dbReference type="EMBL" id="CAJNOR010006873">
    <property type="protein sequence ID" value="CAF1605533.1"/>
    <property type="molecule type" value="Genomic_DNA"/>
</dbReference>
<accession>A0A815BYQ3</accession>
<proteinExistence type="predicted"/>
<evidence type="ECO:0000313" key="4">
    <source>
        <dbReference type="EMBL" id="CAF1605533.1"/>
    </source>
</evidence>
<evidence type="ECO:0000259" key="2">
    <source>
        <dbReference type="Pfam" id="PF10988"/>
    </source>
</evidence>
<keyword evidence="5" id="KW-1185">Reference proteome</keyword>
<dbReference type="Gene3D" id="2.160.20.120">
    <property type="match status" value="1"/>
</dbReference>
<comment type="caution">
    <text evidence="3">The sequence shown here is derived from an EMBL/GenBank/DDBJ whole genome shotgun (WGS) entry which is preliminary data.</text>
</comment>
<organism evidence="3 6">
    <name type="scientific">Adineta ricciae</name>
    <name type="common">Rotifer</name>
    <dbReference type="NCBI Taxonomy" id="249248"/>
    <lineage>
        <taxon>Eukaryota</taxon>
        <taxon>Metazoa</taxon>
        <taxon>Spiralia</taxon>
        <taxon>Gnathifera</taxon>
        <taxon>Rotifera</taxon>
        <taxon>Eurotatoria</taxon>
        <taxon>Bdelloidea</taxon>
        <taxon>Adinetida</taxon>
        <taxon>Adinetidae</taxon>
        <taxon>Adineta</taxon>
    </lineage>
</organism>
<feature type="region of interest" description="Disordered" evidence="1">
    <location>
        <begin position="34"/>
        <end position="60"/>
    </location>
</feature>
<evidence type="ECO:0000313" key="3">
    <source>
        <dbReference type="EMBL" id="CAF1279579.1"/>
    </source>
</evidence>
<dbReference type="Pfam" id="PF10988">
    <property type="entry name" value="DUF2807"/>
    <property type="match status" value="1"/>
</dbReference>
<evidence type="ECO:0000313" key="6">
    <source>
        <dbReference type="Proteomes" id="UP000663852"/>
    </source>
</evidence>
<dbReference type="AlphaFoldDB" id="A0A815BYQ3"/>
<reference evidence="3" key="1">
    <citation type="submission" date="2021-02" db="EMBL/GenBank/DDBJ databases">
        <authorList>
            <person name="Nowell W R."/>
        </authorList>
    </citation>
    <scope>NUCLEOTIDE SEQUENCE</scope>
</reference>
<name>A0A815BYQ3_ADIRI</name>
<sequence length="300" mass="32233">MPATQLVVASKLSPAPGLHIIHVKELKNPPVQLLKPPFVEDSNDSRETGKDQRMSTPFSQSSVNNMCINNSSGSHVSIINNGSYATNACDRTQRKQYPVSSFDCIILDGEFDVQLSHSYEKQSVVEIETHESLHTSRCIQTVVENNTLGIRLGSCSYSVMKVFIQMPSLRCLTANGSGQIVSTNTLLSAADTLQLFLHGSSNVNLAVDVNSLQARLHGSGSLKLRGRVQNILQLESHGSGAFDGTHCAAEVAKANLQGSCTAYIVGVKAIHLSVGGVSNAFYRGPLKERHVAGSGLARLF</sequence>
<feature type="compositionally biased region" description="Basic and acidic residues" evidence="1">
    <location>
        <begin position="43"/>
        <end position="53"/>
    </location>
</feature>
<dbReference type="Proteomes" id="UP000663828">
    <property type="component" value="Unassembled WGS sequence"/>
</dbReference>
<evidence type="ECO:0000313" key="5">
    <source>
        <dbReference type="Proteomes" id="UP000663828"/>
    </source>
</evidence>
<dbReference type="Proteomes" id="UP000663852">
    <property type="component" value="Unassembled WGS sequence"/>
</dbReference>
<dbReference type="InterPro" id="IPR021255">
    <property type="entry name" value="DUF2807"/>
</dbReference>
<feature type="domain" description="Putative auto-transporter adhesin head GIN" evidence="2">
    <location>
        <begin position="102"/>
        <end position="284"/>
    </location>
</feature>
<evidence type="ECO:0000256" key="1">
    <source>
        <dbReference type="SAM" id="MobiDB-lite"/>
    </source>
</evidence>
<gene>
    <name evidence="3" type="ORF">EDS130_LOCUS29475</name>
    <name evidence="4" type="ORF">XAT740_LOCUS48235</name>
</gene>
<protein>
    <recommendedName>
        <fullName evidence="2">Putative auto-transporter adhesin head GIN domain-containing protein</fullName>
    </recommendedName>
</protein>
<dbReference type="OrthoDB" id="10610886at2759"/>